<feature type="domain" description="SPOR" evidence="10">
    <location>
        <begin position="153"/>
        <end position="233"/>
    </location>
</feature>
<dbReference type="GO" id="GO:1990281">
    <property type="term" value="C:efflux pump complex"/>
    <property type="evidence" value="ECO:0007669"/>
    <property type="project" value="TreeGrafter"/>
</dbReference>
<proteinExistence type="inferred from homology"/>
<keyword evidence="7" id="KW-0998">Cell outer membrane</keyword>
<keyword evidence="9" id="KW-1133">Transmembrane helix</keyword>
<feature type="compositionally biased region" description="Basic and acidic residues" evidence="8">
    <location>
        <begin position="328"/>
        <end position="349"/>
    </location>
</feature>
<dbReference type="GO" id="GO:0015288">
    <property type="term" value="F:porin activity"/>
    <property type="evidence" value="ECO:0007669"/>
    <property type="project" value="TreeGrafter"/>
</dbReference>
<evidence type="ECO:0000256" key="6">
    <source>
        <dbReference type="ARBA" id="ARBA00023136"/>
    </source>
</evidence>
<evidence type="ECO:0000256" key="1">
    <source>
        <dbReference type="ARBA" id="ARBA00004442"/>
    </source>
</evidence>
<keyword evidence="6 9" id="KW-0472">Membrane</keyword>
<comment type="caution">
    <text evidence="11">The sequence shown here is derived from an EMBL/GenBank/DDBJ whole genome shotgun (WGS) entry which is preliminary data.</text>
</comment>
<dbReference type="Gene3D" id="1.20.1600.10">
    <property type="entry name" value="Outer membrane efflux proteins (OEP)"/>
    <property type="match status" value="1"/>
</dbReference>
<dbReference type="PANTHER" id="PTHR30026">
    <property type="entry name" value="OUTER MEMBRANE PROTEIN TOLC"/>
    <property type="match status" value="1"/>
</dbReference>
<dbReference type="GO" id="GO:0015562">
    <property type="term" value="F:efflux transmembrane transporter activity"/>
    <property type="evidence" value="ECO:0007669"/>
    <property type="project" value="InterPro"/>
</dbReference>
<accession>A0A8J6TQB0</accession>
<name>A0A8J6TQB0_9BACT</name>
<evidence type="ECO:0000256" key="5">
    <source>
        <dbReference type="ARBA" id="ARBA00022692"/>
    </source>
</evidence>
<gene>
    <name evidence="11" type="ORF">H8D96_05460</name>
</gene>
<evidence type="ECO:0000256" key="4">
    <source>
        <dbReference type="ARBA" id="ARBA00022452"/>
    </source>
</evidence>
<dbReference type="EMBL" id="JACNIG010000137">
    <property type="protein sequence ID" value="MBC8431347.1"/>
    <property type="molecule type" value="Genomic_DNA"/>
</dbReference>
<feature type="compositionally biased region" description="Basic and acidic residues" evidence="8">
    <location>
        <begin position="383"/>
        <end position="393"/>
    </location>
</feature>
<keyword evidence="3" id="KW-0813">Transport</keyword>
<evidence type="ECO:0000256" key="8">
    <source>
        <dbReference type="SAM" id="MobiDB-lite"/>
    </source>
</evidence>
<feature type="domain" description="SPOR" evidence="10">
    <location>
        <begin position="238"/>
        <end position="318"/>
    </location>
</feature>
<evidence type="ECO:0000256" key="9">
    <source>
        <dbReference type="SAM" id="Phobius"/>
    </source>
</evidence>
<feature type="transmembrane region" description="Helical" evidence="9">
    <location>
        <begin position="46"/>
        <end position="65"/>
    </location>
</feature>
<dbReference type="InterPro" id="IPR003423">
    <property type="entry name" value="OMP_efflux"/>
</dbReference>
<comment type="similarity">
    <text evidence="2">Belongs to the outer membrane factor (OMF) (TC 1.B.17) family.</text>
</comment>
<comment type="subcellular location">
    <subcellularLocation>
        <location evidence="1">Cell outer membrane</location>
    </subcellularLocation>
</comment>
<organism evidence="11 12">
    <name type="scientific">Candidatus Desulfatibia vada</name>
    <dbReference type="NCBI Taxonomy" id="2841696"/>
    <lineage>
        <taxon>Bacteria</taxon>
        <taxon>Pseudomonadati</taxon>
        <taxon>Thermodesulfobacteriota</taxon>
        <taxon>Desulfobacteria</taxon>
        <taxon>Desulfobacterales</taxon>
        <taxon>Desulfobacterales incertae sedis</taxon>
        <taxon>Candidatus Desulfatibia</taxon>
    </lineage>
</organism>
<dbReference type="PANTHER" id="PTHR30026:SF20">
    <property type="entry name" value="OUTER MEMBRANE PROTEIN TOLC"/>
    <property type="match status" value="1"/>
</dbReference>
<dbReference type="Proteomes" id="UP000605201">
    <property type="component" value="Unassembled WGS sequence"/>
</dbReference>
<reference evidence="11 12" key="1">
    <citation type="submission" date="2020-08" db="EMBL/GenBank/DDBJ databases">
        <title>Bridging the membrane lipid divide: bacteria of the FCB group superphylum have the potential to synthesize archaeal ether lipids.</title>
        <authorList>
            <person name="Villanueva L."/>
            <person name="Von Meijenfeldt F.A.B."/>
            <person name="Westbye A.B."/>
            <person name="Yadav S."/>
            <person name="Hopmans E.C."/>
            <person name="Dutilh B.E."/>
            <person name="Sinninghe Damste J.S."/>
        </authorList>
    </citation>
    <scope>NUCLEOTIDE SEQUENCE [LARGE SCALE GENOMIC DNA]</scope>
    <source>
        <strain evidence="11">NIOZ-UU17</strain>
    </source>
</reference>
<keyword evidence="5 9" id="KW-0812">Transmembrane</keyword>
<dbReference type="GO" id="GO:0042834">
    <property type="term" value="F:peptidoglycan binding"/>
    <property type="evidence" value="ECO:0007669"/>
    <property type="project" value="InterPro"/>
</dbReference>
<evidence type="ECO:0000256" key="3">
    <source>
        <dbReference type="ARBA" id="ARBA00022448"/>
    </source>
</evidence>
<dbReference type="GO" id="GO:0009279">
    <property type="term" value="C:cell outer membrane"/>
    <property type="evidence" value="ECO:0007669"/>
    <property type="project" value="UniProtKB-SubCell"/>
</dbReference>
<dbReference type="InterPro" id="IPR007730">
    <property type="entry name" value="SPOR-like_dom"/>
</dbReference>
<dbReference type="Gene3D" id="3.30.70.1070">
    <property type="entry name" value="Sporulation related repeat"/>
    <property type="match status" value="3"/>
</dbReference>
<dbReference type="Pfam" id="PF02321">
    <property type="entry name" value="OEP"/>
    <property type="match status" value="1"/>
</dbReference>
<evidence type="ECO:0000313" key="12">
    <source>
        <dbReference type="Proteomes" id="UP000605201"/>
    </source>
</evidence>
<dbReference type="AlphaFoldDB" id="A0A8J6TQB0"/>
<evidence type="ECO:0000313" key="11">
    <source>
        <dbReference type="EMBL" id="MBC8431347.1"/>
    </source>
</evidence>
<feature type="region of interest" description="Disordered" evidence="8">
    <location>
        <begin position="328"/>
        <end position="393"/>
    </location>
</feature>
<evidence type="ECO:0000259" key="10">
    <source>
        <dbReference type="PROSITE" id="PS51724"/>
    </source>
</evidence>
<dbReference type="Pfam" id="PF05036">
    <property type="entry name" value="SPOR"/>
    <property type="match status" value="2"/>
</dbReference>
<dbReference type="PROSITE" id="PS51724">
    <property type="entry name" value="SPOR"/>
    <property type="match status" value="3"/>
</dbReference>
<sequence length="895" mass="102547">MKASREVKRQEKIWRRQTPEMKRILPERTFPVAPDASGAGSQKTRFTYILTLLIIFFILHPLTALTKQGQPPFYTLHVISHREMKDAVAELSRFQKLGIHAFYRHEEVKDTGMWYRVYLGKYASSIEAKKAAEEFKQRGLISYALVRKFKPEVEPLAFYTLHVISRREMESAVAELTRFGKSGVDGFYRYEEVKDTGMWYRVYLGKYASSIEAKKAAEEFKQRGLISYALVRKFKPEVEPLAFYTLHVISRREMESAVAELTRFGKSGVDGFYRYEEVKDTGMWYRVYLGKYASSIEAKKAAEELKQRGLISYALVRRFKPEVEPAPKIARREDFPPYDELKKLEEKQPEPAPKIVRREEAPPSTEVKQLEQMQPEPAQPPEQDQRKEEGPAYAEVKKIEEKQPEQDQRKPEEDVIAPKVAPALKTVHLTLFEAIRYSLEGNHNIRIVSHLPQQAQEELIRAESVYDSSLFLESTHGETYGPWRAEVLDDTLAQKESQLQVGVRKPLTTGGNLSVFQAMDYFDSKSFKVLPSSQYASAPTVELTQPLLKNIGGKAERADISIAGLDLNISHQEFHRTVIDVANRVSQAYWRLFLNRAIVAISQQAYDMAEEVNRREVVRFTEGISKQLDVNRSRAAAEDRRSNVLKAKERVQVEMDQLKFLLNWSDVTIDSEVELIPLETPKTVVEDVDEVEAIVTALENRSEFAKAKYVVDISEIRQELARHEKLPELDALARYSFNSHGSNISDSIDSTQWDDKNSWVVGLEFKWPIGNNAAKARYRKRLSEHKQARSEVQRVIDRIRMEVKQAIYKIKLAKDDIEATRRAKVAGEMVVEGETARFELGQVTNEELLRAQDLLAGARQNNIRAIANYNIALSELARAQGVIGHGLSIEGIKTR</sequence>
<feature type="domain" description="SPOR" evidence="10">
    <location>
        <begin position="68"/>
        <end position="148"/>
    </location>
</feature>
<dbReference type="InterPro" id="IPR051906">
    <property type="entry name" value="TolC-like"/>
</dbReference>
<protein>
    <submittedName>
        <fullName evidence="11">TolC family protein</fullName>
    </submittedName>
</protein>
<evidence type="ECO:0000256" key="7">
    <source>
        <dbReference type="ARBA" id="ARBA00023237"/>
    </source>
</evidence>
<evidence type="ECO:0000256" key="2">
    <source>
        <dbReference type="ARBA" id="ARBA00007613"/>
    </source>
</evidence>
<dbReference type="SUPFAM" id="SSF110997">
    <property type="entry name" value="Sporulation related repeat"/>
    <property type="match status" value="3"/>
</dbReference>
<dbReference type="InterPro" id="IPR036680">
    <property type="entry name" value="SPOR-like_sf"/>
</dbReference>
<dbReference type="SUPFAM" id="SSF56954">
    <property type="entry name" value="Outer membrane efflux proteins (OEP)"/>
    <property type="match status" value="1"/>
</dbReference>
<keyword evidence="4" id="KW-1134">Transmembrane beta strand</keyword>